<reference evidence="3 4" key="1">
    <citation type="journal article" date="2019" name="Sci. Rep.">
        <title>A multi-omics analysis of the grapevine pathogen Lasiodiplodia theobromae reveals that temperature affects the expression of virulence- and pathogenicity-related genes.</title>
        <authorList>
            <person name="Felix C."/>
            <person name="Meneses R."/>
            <person name="Goncalves M.F.M."/>
            <person name="Tilleman L."/>
            <person name="Duarte A.S."/>
            <person name="Jorrin-Novo J.V."/>
            <person name="Van de Peer Y."/>
            <person name="Deforce D."/>
            <person name="Van Nieuwerburgh F."/>
            <person name="Esteves A.C."/>
            <person name="Alves A."/>
        </authorList>
    </citation>
    <scope>NUCLEOTIDE SEQUENCE [LARGE SCALE GENOMIC DNA]</scope>
    <source>
        <strain evidence="3 4">LA-SOL3</strain>
    </source>
</reference>
<evidence type="ECO:0000313" key="4">
    <source>
        <dbReference type="Proteomes" id="UP000325902"/>
    </source>
</evidence>
<gene>
    <name evidence="3" type="ORF">DBV05_g1273</name>
</gene>
<dbReference type="Pfam" id="PF07985">
    <property type="entry name" value="SRR1"/>
    <property type="match status" value="1"/>
</dbReference>
<dbReference type="OrthoDB" id="3918209at2759"/>
<protein>
    <recommendedName>
        <fullName evidence="2">SRR1-like domain-containing protein</fullName>
    </recommendedName>
</protein>
<organism evidence="3 4">
    <name type="scientific">Lasiodiplodia theobromae</name>
    <dbReference type="NCBI Taxonomy" id="45133"/>
    <lineage>
        <taxon>Eukaryota</taxon>
        <taxon>Fungi</taxon>
        <taxon>Dikarya</taxon>
        <taxon>Ascomycota</taxon>
        <taxon>Pezizomycotina</taxon>
        <taxon>Dothideomycetes</taxon>
        <taxon>Dothideomycetes incertae sedis</taxon>
        <taxon>Botryosphaeriales</taxon>
        <taxon>Botryosphaeriaceae</taxon>
        <taxon>Lasiodiplodia</taxon>
    </lineage>
</organism>
<dbReference type="AlphaFoldDB" id="A0A5N5DQS3"/>
<dbReference type="EMBL" id="VCHE01000004">
    <property type="protein sequence ID" value="KAB2580318.1"/>
    <property type="molecule type" value="Genomic_DNA"/>
</dbReference>
<dbReference type="PANTHER" id="PTHR42080:SF1">
    <property type="entry name" value="SRR1-LIKE DOMAIN-CONTAINING PROTEIN"/>
    <property type="match status" value="1"/>
</dbReference>
<feature type="compositionally biased region" description="Low complexity" evidence="1">
    <location>
        <begin position="16"/>
        <end position="45"/>
    </location>
</feature>
<keyword evidence="4" id="KW-1185">Reference proteome</keyword>
<feature type="region of interest" description="Disordered" evidence="1">
    <location>
        <begin position="1"/>
        <end position="144"/>
    </location>
</feature>
<evidence type="ECO:0000313" key="3">
    <source>
        <dbReference type="EMBL" id="KAB2580318.1"/>
    </source>
</evidence>
<proteinExistence type="predicted"/>
<dbReference type="Proteomes" id="UP000325902">
    <property type="component" value="Unassembled WGS sequence"/>
</dbReference>
<dbReference type="PANTHER" id="PTHR42080">
    <property type="entry name" value="SRR1 DOMAIN-CONTAINING PROTEIN"/>
    <property type="match status" value="1"/>
</dbReference>
<accession>A0A5N5DQS3</accession>
<comment type="caution">
    <text evidence="3">The sequence shown here is derived from an EMBL/GenBank/DDBJ whole genome shotgun (WGS) entry which is preliminary data.</text>
</comment>
<dbReference type="InterPro" id="IPR012942">
    <property type="entry name" value="SRR1-like"/>
</dbReference>
<feature type="domain" description="SRR1-like" evidence="2">
    <location>
        <begin position="210"/>
        <end position="351"/>
    </location>
</feature>
<evidence type="ECO:0000259" key="2">
    <source>
        <dbReference type="Pfam" id="PF07985"/>
    </source>
</evidence>
<name>A0A5N5DQS3_9PEZI</name>
<sequence>MPHKTTDTDDLDTGRTSSPTATSTTTTTTSASTTATHQTNPTAATTDDDDNPTASTKSAISTSPPSSSPATHHRRPNTTTNTAPPKRTTIPLADGWTLVSTTKSQQHRNRKNNKKGMRGGGYSGLSPAGLRAAHEPAGPAKLMPGASKEWLMDRLVKFRERWAECACRRGIEEVLERAGVVGAGAVESVEKAAGEAGEKGGGEDDKGGGGKRKIRNAVCIGLGSLSVDNIAAGVRSMWQLVCFLDIVGMLSESAAAGEEVKMYAEDPVFNTLDEEIFEELGITVVKGLRSTDGSRQEGAAQFIEPDSLIFAPFMPSFIMLEDFLAGKDPAIYIGNDVLAMLDLAKSQVRYSGDVDERTRRCIQAAEEFLAQGREVVALPEFDLHEHALAGQMIYWRKPTEESSPHIPQHSVRKEAKIRIEV</sequence>
<feature type="compositionally biased region" description="Low complexity" evidence="1">
    <location>
        <begin position="52"/>
        <end position="70"/>
    </location>
</feature>
<evidence type="ECO:0000256" key="1">
    <source>
        <dbReference type="SAM" id="MobiDB-lite"/>
    </source>
</evidence>
<feature type="compositionally biased region" description="Basic residues" evidence="1">
    <location>
        <begin position="105"/>
        <end position="117"/>
    </location>
</feature>
<feature type="compositionally biased region" description="Low complexity" evidence="1">
    <location>
        <begin position="77"/>
        <end position="89"/>
    </location>
</feature>